<name>A0ABS1FHB5_9PROT</name>
<feature type="signal peptide" evidence="1">
    <location>
        <begin position="1"/>
        <end position="33"/>
    </location>
</feature>
<evidence type="ECO:0000313" key="3">
    <source>
        <dbReference type="Proteomes" id="UP000652760"/>
    </source>
</evidence>
<proteinExistence type="predicted"/>
<dbReference type="RefSeq" id="WP_200199446.1">
    <property type="nucleotide sequence ID" value="NZ_JAENHM010000091.1"/>
</dbReference>
<gene>
    <name evidence="2" type="ORF">JHL17_35880</name>
</gene>
<dbReference type="EMBL" id="JAENHM010000091">
    <property type="protein sequence ID" value="MBK1842787.1"/>
    <property type="molecule type" value="Genomic_DNA"/>
</dbReference>
<feature type="chain" id="PRO_5045166045" evidence="1">
    <location>
        <begin position="34"/>
        <end position="56"/>
    </location>
</feature>
<protein>
    <submittedName>
        <fullName evidence="2">Uncharacterized protein</fullName>
    </submittedName>
</protein>
<reference evidence="3" key="1">
    <citation type="submission" date="2021-01" db="EMBL/GenBank/DDBJ databases">
        <title>Genome public.</title>
        <authorList>
            <person name="Liu C."/>
            <person name="Sun Q."/>
        </authorList>
    </citation>
    <scope>NUCLEOTIDE SEQUENCE [LARGE SCALE GENOMIC DNA]</scope>
    <source>
        <strain evidence="3">YIM B02556</strain>
    </source>
</reference>
<evidence type="ECO:0000256" key="1">
    <source>
        <dbReference type="SAM" id="SignalP"/>
    </source>
</evidence>
<accession>A0ABS1FHB5</accession>
<evidence type="ECO:0000313" key="2">
    <source>
        <dbReference type="EMBL" id="MBK1842787.1"/>
    </source>
</evidence>
<comment type="caution">
    <text evidence="2">The sequence shown here is derived from an EMBL/GenBank/DDBJ whole genome shotgun (WGS) entry which is preliminary data.</text>
</comment>
<keyword evidence="1" id="KW-0732">Signal</keyword>
<dbReference type="Proteomes" id="UP000652760">
    <property type="component" value="Unassembled WGS sequence"/>
</dbReference>
<organism evidence="2 3">
    <name type="scientific">Azospirillum endophyticum</name>
    <dbReference type="NCBI Taxonomy" id="2800326"/>
    <lineage>
        <taxon>Bacteria</taxon>
        <taxon>Pseudomonadati</taxon>
        <taxon>Pseudomonadota</taxon>
        <taxon>Alphaproteobacteria</taxon>
        <taxon>Rhodospirillales</taxon>
        <taxon>Azospirillaceae</taxon>
        <taxon>Azospirillum</taxon>
    </lineage>
</organism>
<sequence>MSAHQPTPRHTVARALVASAFALASLLSVAAAAAVPAQPERAVPAVGIDSQSFLFN</sequence>
<keyword evidence="3" id="KW-1185">Reference proteome</keyword>